<proteinExistence type="predicted"/>
<dbReference type="PRINTS" id="PR00160">
    <property type="entry name" value="GLUTAREDOXIN"/>
</dbReference>
<dbReference type="Proteomes" id="UP000010310">
    <property type="component" value="Unassembled WGS sequence"/>
</dbReference>
<evidence type="ECO:0000313" key="3">
    <source>
        <dbReference type="Proteomes" id="UP000010310"/>
    </source>
</evidence>
<accession>K6H0R7</accession>
<dbReference type="InterPro" id="IPR002109">
    <property type="entry name" value="Glutaredoxin"/>
</dbReference>
<dbReference type="Pfam" id="PF00462">
    <property type="entry name" value="Glutaredoxin"/>
    <property type="match status" value="1"/>
</dbReference>
<dbReference type="InterPro" id="IPR014025">
    <property type="entry name" value="Glutaredoxin_subgr"/>
</dbReference>
<sequence length="59" mass="6521">MDVSYQEVSVDFNSKLRAEMASRAGKTSVPQIWFGEEHIGGCDDLHELHAAGNLFKALN</sequence>
<dbReference type="PROSITE" id="PS51354">
    <property type="entry name" value="GLUTAREDOXIN_2"/>
    <property type="match status" value="1"/>
</dbReference>
<gene>
    <name evidence="2" type="ORF">B273_0782</name>
</gene>
<comment type="caution">
    <text evidence="2">The sequence shown here is derived from an EMBL/GenBank/DDBJ whole genome shotgun (WGS) entry which is preliminary data.</text>
</comment>
<name>K6H0R7_9GAMM</name>
<dbReference type="AlphaFoldDB" id="K6H0R7"/>
<dbReference type="Gene3D" id="3.40.30.10">
    <property type="entry name" value="Glutaredoxin"/>
    <property type="match status" value="1"/>
</dbReference>
<reference evidence="2 3" key="1">
    <citation type="submission" date="2012-09" db="EMBL/GenBank/DDBJ databases">
        <authorList>
            <person name="Dupont C.L."/>
            <person name="Rusch D.B."/>
            <person name="Lombardo M.-J."/>
            <person name="Novotny M."/>
            <person name="Yee-Greenbaum J."/>
            <person name="Laskin R."/>
        </authorList>
    </citation>
    <scope>NUCLEOTIDE SEQUENCE [LARGE SCALE GENOMIC DNA]</scope>
    <source>
        <strain evidence="2">SAR86E</strain>
    </source>
</reference>
<dbReference type="InterPro" id="IPR036249">
    <property type="entry name" value="Thioredoxin-like_sf"/>
</dbReference>
<dbReference type="STRING" id="1208365.B273_0782"/>
<dbReference type="EMBL" id="AMWX01000012">
    <property type="protein sequence ID" value="EKO36148.1"/>
    <property type="molecule type" value="Genomic_DNA"/>
</dbReference>
<dbReference type="SUPFAM" id="SSF52833">
    <property type="entry name" value="Thioredoxin-like"/>
    <property type="match status" value="1"/>
</dbReference>
<evidence type="ECO:0000259" key="1">
    <source>
        <dbReference type="Pfam" id="PF00462"/>
    </source>
</evidence>
<keyword evidence="3" id="KW-1185">Reference proteome</keyword>
<protein>
    <submittedName>
        <fullName evidence="2">Glutaredoxin</fullName>
    </submittedName>
</protein>
<evidence type="ECO:0000313" key="2">
    <source>
        <dbReference type="EMBL" id="EKO36148.1"/>
    </source>
</evidence>
<organism evidence="2 3">
    <name type="scientific">SAR86 cluster bacterium SAR86E</name>
    <dbReference type="NCBI Taxonomy" id="1208365"/>
    <lineage>
        <taxon>Bacteria</taxon>
        <taxon>Pseudomonadati</taxon>
        <taxon>Pseudomonadota</taxon>
        <taxon>Gammaproteobacteria</taxon>
        <taxon>SAR86 cluster</taxon>
    </lineage>
</organism>
<feature type="domain" description="Glutaredoxin" evidence="1">
    <location>
        <begin position="2"/>
        <end position="39"/>
    </location>
</feature>